<comment type="caution">
    <text evidence="1">The sequence shown here is derived from an EMBL/GenBank/DDBJ whole genome shotgun (WGS) entry which is preliminary data.</text>
</comment>
<dbReference type="GO" id="GO:0016773">
    <property type="term" value="F:phosphotransferase activity, alcohol group as acceptor"/>
    <property type="evidence" value="ECO:0007669"/>
    <property type="project" value="InterPro"/>
</dbReference>
<proteinExistence type="predicted"/>
<evidence type="ECO:0000313" key="1">
    <source>
        <dbReference type="EMBL" id="MBR7619647.1"/>
    </source>
</evidence>
<dbReference type="EMBL" id="JAGSGD010000001">
    <property type="protein sequence ID" value="MBR7619647.1"/>
    <property type="molecule type" value="Genomic_DNA"/>
</dbReference>
<name>A0A941D0F7_9CAUL</name>
<organism evidence="1 2">
    <name type="scientific">Phenylobacterium glaciei</name>
    <dbReference type="NCBI Taxonomy" id="2803784"/>
    <lineage>
        <taxon>Bacteria</taxon>
        <taxon>Pseudomonadati</taxon>
        <taxon>Pseudomonadota</taxon>
        <taxon>Alphaproteobacteria</taxon>
        <taxon>Caulobacterales</taxon>
        <taxon>Caulobacteraceae</taxon>
        <taxon>Phenylobacterium</taxon>
    </lineage>
</organism>
<dbReference type="InterPro" id="IPR006748">
    <property type="entry name" value="NH2Glyco/OHUrea_AB-resist_kin"/>
</dbReference>
<dbReference type="GO" id="GO:0019748">
    <property type="term" value="P:secondary metabolic process"/>
    <property type="evidence" value="ECO:0007669"/>
    <property type="project" value="InterPro"/>
</dbReference>
<keyword evidence="2" id="KW-1185">Reference proteome</keyword>
<dbReference type="RefSeq" id="WP_215339990.1">
    <property type="nucleotide sequence ID" value="NZ_JAGSGD010000001.1"/>
</dbReference>
<reference evidence="1" key="1">
    <citation type="submission" date="2021-04" db="EMBL/GenBank/DDBJ databases">
        <title>Draft genome assembly of strain Phenylobacterium sp. 20VBR1 using MiniION and Illumina platforms.</title>
        <authorList>
            <person name="Thomas F.A."/>
            <person name="Krishnan K.P."/>
            <person name="Sinha R.K."/>
        </authorList>
    </citation>
    <scope>NUCLEOTIDE SEQUENCE</scope>
    <source>
        <strain evidence="1">20VBR1</strain>
    </source>
</reference>
<dbReference type="SUPFAM" id="SSF56112">
    <property type="entry name" value="Protein kinase-like (PK-like)"/>
    <property type="match status" value="1"/>
</dbReference>
<sequence>MSEETFKTWIDRWGLAPDGEPFTSLGGRLLPVRQADVAAMLKISDAPEEIAGGILMSWWNGQGAAPVLAHEGEALLMLRATGSGSLAEMARSGQDDTASRIICTALDGLHAPRPGRLPASLRPLPDWFGQLEPAANRHGGVLSKSLAMSKRLLADPREVCVLHGDAHHGNFLDFGELGWLAIDPKGLIGDRGYDYANLLCNPDLATAVAPGRIARQVRVVSEATNLEPERTLQWLLAYAGLSAAWTLSDGNNPTGALQIAEIAAAELGL</sequence>
<protein>
    <submittedName>
        <fullName evidence="1">APH(6) family putative aminoglycoside O-phosphotransferase</fullName>
    </submittedName>
</protein>
<gene>
    <name evidence="1" type="ORF">JKL49_09630</name>
</gene>
<dbReference type="AlphaFoldDB" id="A0A941D0F7"/>
<evidence type="ECO:0000313" key="2">
    <source>
        <dbReference type="Proteomes" id="UP000622580"/>
    </source>
</evidence>
<accession>A0A941D0F7</accession>
<dbReference type="InterPro" id="IPR011009">
    <property type="entry name" value="Kinase-like_dom_sf"/>
</dbReference>
<dbReference type="Proteomes" id="UP000622580">
    <property type="component" value="Unassembled WGS sequence"/>
</dbReference>
<dbReference type="Pfam" id="PF04655">
    <property type="entry name" value="APH_6_hur"/>
    <property type="match status" value="1"/>
</dbReference>